<reference evidence="8" key="1">
    <citation type="submission" date="2022-01" db="EMBL/GenBank/DDBJ databases">
        <authorList>
            <person name="King R."/>
        </authorList>
    </citation>
    <scope>NUCLEOTIDE SEQUENCE</scope>
</reference>
<proteinExistence type="predicted"/>
<dbReference type="Gene3D" id="3.30.70.330">
    <property type="match status" value="1"/>
</dbReference>
<keyword evidence="2 4" id="KW-0694">RNA-binding</keyword>
<dbReference type="CDD" id="cd12307">
    <property type="entry name" value="RRM_NIFK_like"/>
    <property type="match status" value="1"/>
</dbReference>
<protein>
    <recommendedName>
        <fullName evidence="7">RRM domain-containing protein</fullName>
    </recommendedName>
</protein>
<keyword evidence="3" id="KW-0539">Nucleus</keyword>
<evidence type="ECO:0000256" key="5">
    <source>
        <dbReference type="SAM" id="Coils"/>
    </source>
</evidence>
<dbReference type="AlphaFoldDB" id="A0A9P0D857"/>
<accession>A0A9P0D857</accession>
<comment type="subcellular location">
    <subcellularLocation>
        <location evidence="1">Nucleus</location>
        <location evidence="1">Nucleolus</location>
    </subcellularLocation>
</comment>
<keyword evidence="5" id="KW-0175">Coiled coil</keyword>
<evidence type="ECO:0000313" key="9">
    <source>
        <dbReference type="Proteomes" id="UP001153636"/>
    </source>
</evidence>
<evidence type="ECO:0000313" key="8">
    <source>
        <dbReference type="EMBL" id="CAH1112135.1"/>
    </source>
</evidence>
<keyword evidence="9" id="KW-1185">Reference proteome</keyword>
<organism evidence="8 9">
    <name type="scientific">Psylliodes chrysocephalus</name>
    <dbReference type="NCBI Taxonomy" id="3402493"/>
    <lineage>
        <taxon>Eukaryota</taxon>
        <taxon>Metazoa</taxon>
        <taxon>Ecdysozoa</taxon>
        <taxon>Arthropoda</taxon>
        <taxon>Hexapoda</taxon>
        <taxon>Insecta</taxon>
        <taxon>Pterygota</taxon>
        <taxon>Neoptera</taxon>
        <taxon>Endopterygota</taxon>
        <taxon>Coleoptera</taxon>
        <taxon>Polyphaga</taxon>
        <taxon>Cucujiformia</taxon>
        <taxon>Chrysomeloidea</taxon>
        <taxon>Chrysomelidae</taxon>
        <taxon>Galerucinae</taxon>
        <taxon>Alticini</taxon>
        <taxon>Psylliodes</taxon>
    </lineage>
</organism>
<dbReference type="SUPFAM" id="SSF54928">
    <property type="entry name" value="RNA-binding domain, RBD"/>
    <property type="match status" value="1"/>
</dbReference>
<feature type="region of interest" description="Disordered" evidence="6">
    <location>
        <begin position="252"/>
        <end position="321"/>
    </location>
</feature>
<evidence type="ECO:0000256" key="3">
    <source>
        <dbReference type="ARBA" id="ARBA00023242"/>
    </source>
</evidence>
<evidence type="ECO:0000259" key="7">
    <source>
        <dbReference type="PROSITE" id="PS50102"/>
    </source>
</evidence>
<evidence type="ECO:0000256" key="6">
    <source>
        <dbReference type="SAM" id="MobiDB-lite"/>
    </source>
</evidence>
<dbReference type="SMART" id="SM00360">
    <property type="entry name" value="RRM"/>
    <property type="match status" value="1"/>
</dbReference>
<dbReference type="InterPro" id="IPR000504">
    <property type="entry name" value="RRM_dom"/>
</dbReference>
<dbReference type="EMBL" id="OV651818">
    <property type="protein sequence ID" value="CAH1112135.1"/>
    <property type="molecule type" value="Genomic_DNA"/>
</dbReference>
<dbReference type="InterPro" id="IPR012677">
    <property type="entry name" value="Nucleotide-bd_a/b_plait_sf"/>
</dbReference>
<dbReference type="GO" id="GO:0005730">
    <property type="term" value="C:nucleolus"/>
    <property type="evidence" value="ECO:0007669"/>
    <property type="project" value="UniProtKB-SubCell"/>
</dbReference>
<dbReference type="InterPro" id="IPR035979">
    <property type="entry name" value="RBD_domain_sf"/>
</dbReference>
<gene>
    <name evidence="8" type="ORF">PSYICH_LOCUS12423</name>
</gene>
<dbReference type="PROSITE" id="PS50102">
    <property type="entry name" value="RRM"/>
    <property type="match status" value="1"/>
</dbReference>
<feature type="domain" description="RRM" evidence="7">
    <location>
        <begin position="57"/>
        <end position="135"/>
    </location>
</feature>
<dbReference type="GO" id="GO:0003723">
    <property type="term" value="F:RNA binding"/>
    <property type="evidence" value="ECO:0007669"/>
    <property type="project" value="UniProtKB-UniRule"/>
</dbReference>
<feature type="compositionally biased region" description="Polar residues" evidence="6">
    <location>
        <begin position="260"/>
        <end position="294"/>
    </location>
</feature>
<evidence type="ECO:0000256" key="4">
    <source>
        <dbReference type="PROSITE-ProRule" id="PRU00176"/>
    </source>
</evidence>
<dbReference type="OrthoDB" id="21467at2759"/>
<name>A0A9P0D857_9CUCU</name>
<dbReference type="PANTHER" id="PTHR46754">
    <property type="entry name" value="MKI67 FHA DOMAIN-INTERACTING NUCLEOLAR PHOSPHOPROTEIN"/>
    <property type="match status" value="1"/>
</dbReference>
<dbReference type="Pfam" id="PF00076">
    <property type="entry name" value="RRM_1"/>
    <property type="match status" value="1"/>
</dbReference>
<evidence type="ECO:0000256" key="2">
    <source>
        <dbReference type="ARBA" id="ARBA00022884"/>
    </source>
</evidence>
<dbReference type="Proteomes" id="UP001153636">
    <property type="component" value="Chromosome 6"/>
</dbReference>
<evidence type="ECO:0000256" key="1">
    <source>
        <dbReference type="ARBA" id="ARBA00004604"/>
    </source>
</evidence>
<feature type="coiled-coil region" evidence="5">
    <location>
        <begin position="150"/>
        <end position="195"/>
    </location>
</feature>
<sequence length="357" mass="40669">MLKMNQLKNAEVLSLDTTKQKEVVKQTKKLKKKIKEGTIAIKETKKPGKFNVEQTRGLIYISHLPHGFYEDELKNYFKQFGKVTNVKVCRSSRTGRCKGYGYVEFAHPDVAKIAADTMNNYLMFKKRITAEFVPYEKRPKYLFIGKNTTLNRFSKKIRREKQRLASLKVDDKTHLKRTSSRLSKLHKKIERLQELGVKTTYTPENLAVIKQEDRHPSLNQIYPVEKTTEGTKVSRKKSSKSIEKIKSVVSLPENTKRKSTAVSKSKSLTAVKSSNKIGGGDQTTKVDVATSPSVKKNKKQKSKLTNGGIGKKSKQLAPLNSETVRKIARELIRKRGDSLLTYPVNVKDKLKKKSLKK</sequence>